<dbReference type="OrthoDB" id="2538281at2759"/>
<reference evidence="2 3" key="1">
    <citation type="journal article" date="2010" name="Nat. Biotechnol.">
        <title>Genome sequence of the model mushroom Schizophyllum commune.</title>
        <authorList>
            <person name="Ohm R.A."/>
            <person name="de Jong J.F."/>
            <person name="Lugones L.G."/>
            <person name="Aerts A."/>
            <person name="Kothe E."/>
            <person name="Stajich J.E."/>
            <person name="de Vries R.P."/>
            <person name="Record E."/>
            <person name="Levasseur A."/>
            <person name="Baker S.E."/>
            <person name="Bartholomew K.A."/>
            <person name="Coutinho P.M."/>
            <person name="Erdmann S."/>
            <person name="Fowler T.J."/>
            <person name="Gathman A.C."/>
            <person name="Lombard V."/>
            <person name="Henrissat B."/>
            <person name="Knabe N."/>
            <person name="Kuees U."/>
            <person name="Lilly W.W."/>
            <person name="Lindquist E."/>
            <person name="Lucas S."/>
            <person name="Magnuson J.K."/>
            <person name="Piumi F."/>
            <person name="Raudaskoski M."/>
            <person name="Salamov A."/>
            <person name="Schmutz J."/>
            <person name="Schwarze F.W.M.R."/>
            <person name="vanKuyk P.A."/>
            <person name="Horton J.S."/>
            <person name="Grigoriev I.V."/>
            <person name="Woesten H.A.B."/>
        </authorList>
    </citation>
    <scope>NUCLEOTIDE SEQUENCE [LARGE SCALE GENOMIC DNA]</scope>
    <source>
        <strain evidence="3">H4-8 / FGSC 9210</strain>
    </source>
</reference>
<dbReference type="RefSeq" id="XP_003028457.1">
    <property type="nucleotide sequence ID" value="XM_003028411.1"/>
</dbReference>
<dbReference type="EMBL" id="GL377311">
    <property type="protein sequence ID" value="EFI93554.1"/>
    <property type="molecule type" value="Genomic_DNA"/>
</dbReference>
<accession>D8QG85</accession>
<evidence type="ECO:0000313" key="3">
    <source>
        <dbReference type="Proteomes" id="UP000007431"/>
    </source>
</evidence>
<dbReference type="VEuPathDB" id="FungiDB:SCHCODRAFT_02075763"/>
<protein>
    <submittedName>
        <fullName evidence="2">Uncharacterized protein</fullName>
    </submittedName>
</protein>
<sequence length="236" mass="25360">MKTTILASIVVTVASLCSAAPSQTTLNNGNQLSNGKAGQLTWEASGVLKTPCTDSKIAIGNCYSLSLSKDPKANLDTNHLDSPRQRNEFRVPYAAAGETHTYSWKQYLYTSTGSGSTFFHLMQILDYNTLQPVITLDARNGRVQVESTNLCKSGCPSIPMSSYTDRTTVHTMKITYGPSGSLTYTVTDASTKKTLLTYSVKGALGTSKTALKFGTYRAAYQGMTAVLAGVGDYTQN</sequence>
<feature type="chain" id="PRO_5003120854" evidence="1">
    <location>
        <begin position="20"/>
        <end position="236"/>
    </location>
</feature>
<dbReference type="GeneID" id="9596869"/>
<dbReference type="eggNOG" id="ENOG502SQ1V">
    <property type="taxonomic scope" value="Eukaryota"/>
</dbReference>
<gene>
    <name evidence="2" type="ORF">SCHCODRAFT_237545</name>
</gene>
<organism evidence="3">
    <name type="scientific">Schizophyllum commune (strain H4-8 / FGSC 9210)</name>
    <name type="common">Split gill fungus</name>
    <dbReference type="NCBI Taxonomy" id="578458"/>
    <lineage>
        <taxon>Eukaryota</taxon>
        <taxon>Fungi</taxon>
        <taxon>Dikarya</taxon>
        <taxon>Basidiomycota</taxon>
        <taxon>Agaricomycotina</taxon>
        <taxon>Agaricomycetes</taxon>
        <taxon>Agaricomycetidae</taxon>
        <taxon>Agaricales</taxon>
        <taxon>Schizophyllaceae</taxon>
        <taxon>Schizophyllum</taxon>
    </lineage>
</organism>
<proteinExistence type="predicted"/>
<evidence type="ECO:0000313" key="2">
    <source>
        <dbReference type="EMBL" id="EFI93554.1"/>
    </source>
</evidence>
<keyword evidence="3" id="KW-1185">Reference proteome</keyword>
<name>D8QG85_SCHCM</name>
<feature type="signal peptide" evidence="1">
    <location>
        <begin position="1"/>
        <end position="19"/>
    </location>
</feature>
<keyword evidence="1" id="KW-0732">Signal</keyword>
<dbReference type="AlphaFoldDB" id="D8QG85"/>
<dbReference type="InParanoid" id="D8QG85"/>
<dbReference type="KEGG" id="scm:SCHCO_02075763"/>
<dbReference type="OMA" id="CRICWIP"/>
<evidence type="ECO:0000256" key="1">
    <source>
        <dbReference type="SAM" id="SignalP"/>
    </source>
</evidence>
<dbReference type="HOGENOM" id="CLU_103877_0_0_1"/>
<dbReference type="Proteomes" id="UP000007431">
    <property type="component" value="Unassembled WGS sequence"/>
</dbReference>